<evidence type="ECO:0000313" key="1">
    <source>
        <dbReference type="EMBL" id="KAG0468802.1"/>
    </source>
</evidence>
<gene>
    <name evidence="1" type="ORF">HPP92_018130</name>
</gene>
<dbReference type="OrthoDB" id="1078367at2759"/>
<organism evidence="1 2">
    <name type="scientific">Vanilla planifolia</name>
    <name type="common">Vanilla</name>
    <dbReference type="NCBI Taxonomy" id="51239"/>
    <lineage>
        <taxon>Eukaryota</taxon>
        <taxon>Viridiplantae</taxon>
        <taxon>Streptophyta</taxon>
        <taxon>Embryophyta</taxon>
        <taxon>Tracheophyta</taxon>
        <taxon>Spermatophyta</taxon>
        <taxon>Magnoliopsida</taxon>
        <taxon>Liliopsida</taxon>
        <taxon>Asparagales</taxon>
        <taxon>Orchidaceae</taxon>
        <taxon>Vanilloideae</taxon>
        <taxon>Vanilleae</taxon>
        <taxon>Vanilla</taxon>
    </lineage>
</organism>
<accession>A0A835UP36</accession>
<name>A0A835UP36_VANPL</name>
<reference evidence="1 2" key="1">
    <citation type="journal article" date="2020" name="Nat. Food">
        <title>A phased Vanilla planifolia genome enables genetic improvement of flavour and production.</title>
        <authorList>
            <person name="Hasing T."/>
            <person name="Tang H."/>
            <person name="Brym M."/>
            <person name="Khazi F."/>
            <person name="Huang T."/>
            <person name="Chambers A.H."/>
        </authorList>
    </citation>
    <scope>NUCLEOTIDE SEQUENCE [LARGE SCALE GENOMIC DNA]</scope>
    <source>
        <tissue evidence="1">Leaf</tissue>
    </source>
</reference>
<evidence type="ECO:0000313" key="2">
    <source>
        <dbReference type="Proteomes" id="UP000639772"/>
    </source>
</evidence>
<dbReference type="AlphaFoldDB" id="A0A835UP36"/>
<comment type="caution">
    <text evidence="1">The sequence shown here is derived from an EMBL/GenBank/DDBJ whole genome shotgun (WGS) entry which is preliminary data.</text>
</comment>
<proteinExistence type="predicted"/>
<protein>
    <submittedName>
        <fullName evidence="1">Uncharacterized protein</fullName>
    </submittedName>
</protein>
<dbReference type="Proteomes" id="UP000639772">
    <property type="component" value="Chromosome 9"/>
</dbReference>
<dbReference type="EMBL" id="JADCNM010000009">
    <property type="protein sequence ID" value="KAG0468802.1"/>
    <property type="molecule type" value="Genomic_DNA"/>
</dbReference>
<sequence>MREMFTRIEGTAGELAEVSLQHLKPNDFIHVSGTLGSYEKLNANGQLETFFKDLKDALQIAYSCGRYSLLVRKNGGITGVLTKIPEYQISSTRIPRNVCGSDQMTLHGNKD</sequence>